<evidence type="ECO:0000256" key="1">
    <source>
        <dbReference type="SAM" id="MobiDB-lite"/>
    </source>
</evidence>
<name>A0A378QVY2_FAUOS</name>
<dbReference type="GeneID" id="35779493"/>
<dbReference type="InterPro" id="IPR043991">
    <property type="entry name" value="Gp3-like"/>
</dbReference>
<proteinExistence type="predicted"/>
<reference evidence="2 3" key="1">
    <citation type="submission" date="2018-06" db="EMBL/GenBank/DDBJ databases">
        <authorList>
            <consortium name="Pathogen Informatics"/>
            <person name="Doyle S."/>
        </authorList>
    </citation>
    <scope>NUCLEOTIDE SEQUENCE [LARGE SCALE GENOMIC DNA]</scope>
    <source>
        <strain evidence="2 3">NCTC10465</strain>
    </source>
</reference>
<feature type="region of interest" description="Disordered" evidence="1">
    <location>
        <begin position="279"/>
        <end position="307"/>
    </location>
</feature>
<evidence type="ECO:0008006" key="4">
    <source>
        <dbReference type="Google" id="ProtNLM"/>
    </source>
</evidence>
<accession>A0A378QVY2</accession>
<protein>
    <recommendedName>
        <fullName evidence="4">Hydrolase or metal-binding protein</fullName>
    </recommendedName>
</protein>
<keyword evidence="3" id="KW-1185">Reference proteome</keyword>
<dbReference type="EMBL" id="UGPY01000005">
    <property type="protein sequence ID" value="STZ04958.1"/>
    <property type="molecule type" value="Genomic_DNA"/>
</dbReference>
<sequence length="307" mass="34150">MIKGLTITPPILGRITIGKVVEKNGKRLPEKDDQFTITSQVQSKDGWIKHPLDDKLRDNAKLTSNGKLRHIPVRMLFNTPELNLRAEYTLFDRQTGRPICVGNGEQCQRRTQNGVEQLPCPSPELCPIGQNGNCKVFGRLYANLDDVDELGSFIFRTTGYNSIRTLMARLSYFNAVSGGLLSCLPLQLTIRGKSTTQSYRTPIYYVDLTLQDNVSLKDAVENAQAIHAQQLQSGFNQQALEEVAKLGYANSAFEVDSDEGLAIVEEFYNADADSDAIVRSVGSDSNSSDGQWQSLEDELRRSVRKVS</sequence>
<evidence type="ECO:0000313" key="2">
    <source>
        <dbReference type="EMBL" id="STZ04958.1"/>
    </source>
</evidence>
<dbReference type="KEGG" id="mos:AXE82_11525"/>
<gene>
    <name evidence="2" type="ORF">NCTC10465_02414</name>
</gene>
<feature type="compositionally biased region" description="Polar residues" evidence="1">
    <location>
        <begin position="282"/>
        <end position="294"/>
    </location>
</feature>
<dbReference type="AlphaFoldDB" id="A0A378QVY2"/>
<organism evidence="2 3">
    <name type="scientific">Faucicola osloensis</name>
    <name type="common">Moraxella osloensis</name>
    <dbReference type="NCBI Taxonomy" id="34062"/>
    <lineage>
        <taxon>Bacteria</taxon>
        <taxon>Pseudomonadati</taxon>
        <taxon>Pseudomonadota</taxon>
        <taxon>Gammaproteobacteria</taxon>
        <taxon>Moraxellales</taxon>
        <taxon>Moraxellaceae</taxon>
        <taxon>Faucicola</taxon>
    </lineage>
</organism>
<dbReference type="Proteomes" id="UP000255230">
    <property type="component" value="Unassembled WGS sequence"/>
</dbReference>
<dbReference type="RefSeq" id="WP_062335170.1">
    <property type="nucleotide sequence ID" value="NZ_CBCRZU010000048.1"/>
</dbReference>
<evidence type="ECO:0000313" key="3">
    <source>
        <dbReference type="Proteomes" id="UP000255230"/>
    </source>
</evidence>
<dbReference type="Pfam" id="PF18897">
    <property type="entry name" value="Gp3-like"/>
    <property type="match status" value="1"/>
</dbReference>